<dbReference type="Gene3D" id="2.30.110.10">
    <property type="entry name" value="Electron Transport, Fmn-binding Protein, Chain A"/>
    <property type="match status" value="1"/>
</dbReference>
<dbReference type="RefSeq" id="WP_157480297.1">
    <property type="nucleotide sequence ID" value="NZ_CP046566.1"/>
</dbReference>
<reference evidence="1 2" key="1">
    <citation type="submission" date="2019-11" db="EMBL/GenBank/DDBJ databases">
        <authorList>
            <person name="Im W.T."/>
        </authorList>
    </citation>
    <scope>NUCLEOTIDE SEQUENCE [LARGE SCALE GENOMIC DNA]</scope>
    <source>
        <strain evidence="1 2">SB-02</strain>
    </source>
</reference>
<gene>
    <name evidence="1" type="ORF">GLV81_18140</name>
</gene>
<dbReference type="InterPro" id="IPR012349">
    <property type="entry name" value="Split_barrel_FMN-bd"/>
</dbReference>
<organism evidence="1 2">
    <name type="scientific">Phnomibacter ginsenosidimutans</name>
    <dbReference type="NCBI Taxonomy" id="2676868"/>
    <lineage>
        <taxon>Bacteria</taxon>
        <taxon>Pseudomonadati</taxon>
        <taxon>Bacteroidota</taxon>
        <taxon>Chitinophagia</taxon>
        <taxon>Chitinophagales</taxon>
        <taxon>Chitinophagaceae</taxon>
        <taxon>Phnomibacter</taxon>
    </lineage>
</organism>
<keyword evidence="2" id="KW-1185">Reference proteome</keyword>
<proteinExistence type="predicted"/>
<dbReference type="Proteomes" id="UP000426027">
    <property type="component" value="Chromosome"/>
</dbReference>
<dbReference type="KEGG" id="fls:GLV81_18140"/>
<dbReference type="SUPFAM" id="SSF50475">
    <property type="entry name" value="FMN-binding split barrel"/>
    <property type="match status" value="1"/>
</dbReference>
<evidence type="ECO:0000313" key="1">
    <source>
        <dbReference type="EMBL" id="QGW29779.1"/>
    </source>
</evidence>
<evidence type="ECO:0000313" key="2">
    <source>
        <dbReference type="Proteomes" id="UP000426027"/>
    </source>
</evidence>
<dbReference type="EMBL" id="CP046566">
    <property type="protein sequence ID" value="QGW29779.1"/>
    <property type="molecule type" value="Genomic_DNA"/>
</dbReference>
<protein>
    <submittedName>
        <fullName evidence="1">Uncharacterized protein</fullName>
    </submittedName>
</protein>
<accession>A0A6I6GXG3</accession>
<dbReference type="AlphaFoldDB" id="A0A6I6GXG3"/>
<sequence length="143" mass="15841">MNAHEHIAAFVAAQTVATVCCTNADQQLHCFSCYYAFDAGQTLLYFKTSADTQHMQWLQAMPQTAGSILPNKLQKLVVKGIQWSGVLLAEDDPLAAHAGKQYHLKYPFALAMPGTVRTIRLDTLKMTDNSLGFGSKVHWKRGE</sequence>
<name>A0A6I6GXG3_9BACT</name>